<feature type="region of interest" description="Disordered" evidence="1">
    <location>
        <begin position="161"/>
        <end position="182"/>
    </location>
</feature>
<dbReference type="EMBL" id="ML732171">
    <property type="protein sequence ID" value="KAB8077251.1"/>
    <property type="molecule type" value="Genomic_DNA"/>
</dbReference>
<reference evidence="2 3" key="1">
    <citation type="submission" date="2019-04" db="EMBL/GenBank/DDBJ databases">
        <title>Friends and foes A comparative genomics study of 23 Aspergillus species from section Flavi.</title>
        <authorList>
            <consortium name="DOE Joint Genome Institute"/>
            <person name="Kjaerbolling I."/>
            <person name="Vesth T."/>
            <person name="Frisvad J.C."/>
            <person name="Nybo J.L."/>
            <person name="Theobald S."/>
            <person name="Kildgaard S."/>
            <person name="Isbrandt T."/>
            <person name="Kuo A."/>
            <person name="Sato A."/>
            <person name="Lyhne E.K."/>
            <person name="Kogle M.E."/>
            <person name="Wiebenga A."/>
            <person name="Kun R.S."/>
            <person name="Lubbers R.J."/>
            <person name="Makela M.R."/>
            <person name="Barry K."/>
            <person name="Chovatia M."/>
            <person name="Clum A."/>
            <person name="Daum C."/>
            <person name="Haridas S."/>
            <person name="He G."/>
            <person name="LaButti K."/>
            <person name="Lipzen A."/>
            <person name="Mondo S."/>
            <person name="Riley R."/>
            <person name="Salamov A."/>
            <person name="Simmons B.A."/>
            <person name="Magnuson J.K."/>
            <person name="Henrissat B."/>
            <person name="Mortensen U.H."/>
            <person name="Larsen T.O."/>
            <person name="Devries R.P."/>
            <person name="Grigoriev I.V."/>
            <person name="Machida M."/>
            <person name="Baker S.E."/>
            <person name="Andersen M.R."/>
        </authorList>
    </citation>
    <scope>NUCLEOTIDE SEQUENCE [LARGE SCALE GENOMIC DNA]</scope>
    <source>
        <strain evidence="2 3">CBS 151.66</strain>
    </source>
</reference>
<name>A0A5N5X941_9EURO</name>
<gene>
    <name evidence="2" type="ORF">BDV29DRAFT_153971</name>
</gene>
<proteinExistence type="predicted"/>
<evidence type="ECO:0000313" key="2">
    <source>
        <dbReference type="EMBL" id="KAB8077251.1"/>
    </source>
</evidence>
<organism evidence="2 3">
    <name type="scientific">Aspergillus leporis</name>
    <dbReference type="NCBI Taxonomy" id="41062"/>
    <lineage>
        <taxon>Eukaryota</taxon>
        <taxon>Fungi</taxon>
        <taxon>Dikarya</taxon>
        <taxon>Ascomycota</taxon>
        <taxon>Pezizomycotina</taxon>
        <taxon>Eurotiomycetes</taxon>
        <taxon>Eurotiomycetidae</taxon>
        <taxon>Eurotiales</taxon>
        <taxon>Aspergillaceae</taxon>
        <taxon>Aspergillus</taxon>
        <taxon>Aspergillus subgen. Circumdati</taxon>
    </lineage>
</organism>
<dbReference type="AlphaFoldDB" id="A0A5N5X941"/>
<accession>A0A5N5X941</accession>
<evidence type="ECO:0000313" key="3">
    <source>
        <dbReference type="Proteomes" id="UP000326565"/>
    </source>
</evidence>
<dbReference type="OrthoDB" id="3520229at2759"/>
<feature type="compositionally biased region" description="Low complexity" evidence="1">
    <location>
        <begin position="169"/>
        <end position="181"/>
    </location>
</feature>
<dbReference type="Proteomes" id="UP000326565">
    <property type="component" value="Unassembled WGS sequence"/>
</dbReference>
<evidence type="ECO:0000256" key="1">
    <source>
        <dbReference type="SAM" id="MobiDB-lite"/>
    </source>
</evidence>
<keyword evidence="3" id="KW-1185">Reference proteome</keyword>
<sequence>MSHRCSLNRILAKPGTLKQFLGLIGQASSPDIHPPTPYQTLTSTKSIPKTPTATATALSSPQTCGSPTQYEIPVQDASCAVPNKDKYPKLLDKCCHGAPVSAYDNDCAIYCLALGQSVQELTDCLYDAKVDWGDVWCFGNTSATATATSVSAKATATGTAAKKTDKESATGTKSGASATGTEKNGAASISVSKFVVGSLAVCSVVVLFV</sequence>
<protein>
    <submittedName>
        <fullName evidence="2">Uncharacterized protein</fullName>
    </submittedName>
</protein>